<dbReference type="EMBL" id="JAPWGY010000011">
    <property type="protein sequence ID" value="MCZ4282802.1"/>
    <property type="molecule type" value="Genomic_DNA"/>
</dbReference>
<sequence length="149" mass="15575">MNTSILPFVAFVAGAAIAAQAALNSQLGLLLKNPIFATVVAFSASLVFTTLALVFTVRRVPDSSSLQSVPFYLWFTGGLLSAFAIASFYWLIPKIGAGSVVSAALTGQILLAMIAGHFGWFYLPVVPVTAVKLLGVALLVAGALLINKF</sequence>
<keyword evidence="2" id="KW-0732">Signal</keyword>
<feature type="transmembrane region" description="Helical" evidence="1">
    <location>
        <begin position="95"/>
        <end position="114"/>
    </location>
</feature>
<feature type="transmembrane region" description="Helical" evidence="1">
    <location>
        <begin position="121"/>
        <end position="146"/>
    </location>
</feature>
<protein>
    <submittedName>
        <fullName evidence="3">DMT family transporter</fullName>
    </submittedName>
</protein>
<feature type="transmembrane region" description="Helical" evidence="1">
    <location>
        <begin position="69"/>
        <end position="89"/>
    </location>
</feature>
<evidence type="ECO:0000256" key="1">
    <source>
        <dbReference type="SAM" id="Phobius"/>
    </source>
</evidence>
<keyword evidence="1" id="KW-1133">Transmembrane helix</keyword>
<reference evidence="3" key="1">
    <citation type="submission" date="2022-12" db="EMBL/GenBank/DDBJ databases">
        <title>Bacterial isolates from different developmental stages of Nematostella vectensis.</title>
        <authorList>
            <person name="Fraune S."/>
        </authorList>
    </citation>
    <scope>NUCLEOTIDE SEQUENCE</scope>
    <source>
        <strain evidence="3">G21630-S1</strain>
    </source>
</reference>
<comment type="caution">
    <text evidence="3">The sequence shown here is derived from an EMBL/GenBank/DDBJ whole genome shotgun (WGS) entry which is preliminary data.</text>
</comment>
<evidence type="ECO:0000313" key="4">
    <source>
        <dbReference type="Proteomes" id="UP001069802"/>
    </source>
</evidence>
<proteinExistence type="predicted"/>
<evidence type="ECO:0000313" key="3">
    <source>
        <dbReference type="EMBL" id="MCZ4282802.1"/>
    </source>
</evidence>
<keyword evidence="4" id="KW-1185">Reference proteome</keyword>
<keyword evidence="1" id="KW-0812">Transmembrane</keyword>
<keyword evidence="1" id="KW-0472">Membrane</keyword>
<dbReference type="Proteomes" id="UP001069802">
    <property type="component" value="Unassembled WGS sequence"/>
</dbReference>
<feature type="transmembrane region" description="Helical" evidence="1">
    <location>
        <begin position="34"/>
        <end position="57"/>
    </location>
</feature>
<accession>A0ABT4LNT1</accession>
<gene>
    <name evidence="3" type="ORF">O4H49_18605</name>
</gene>
<dbReference type="Pfam" id="PF04657">
    <property type="entry name" value="DMT_YdcZ"/>
    <property type="match status" value="1"/>
</dbReference>
<dbReference type="RefSeq" id="WP_269424946.1">
    <property type="nucleotide sequence ID" value="NZ_JAPWGY010000011.1"/>
</dbReference>
<evidence type="ECO:0000256" key="2">
    <source>
        <dbReference type="SAM" id="SignalP"/>
    </source>
</evidence>
<feature type="chain" id="PRO_5046547514" evidence="2">
    <location>
        <begin position="22"/>
        <end position="149"/>
    </location>
</feature>
<dbReference type="PANTHER" id="PTHR34821">
    <property type="entry name" value="INNER MEMBRANE PROTEIN YDCZ"/>
    <property type="match status" value="1"/>
</dbReference>
<organism evidence="3 4">
    <name type="scientific">Kiloniella laminariae</name>
    <dbReference type="NCBI Taxonomy" id="454162"/>
    <lineage>
        <taxon>Bacteria</taxon>
        <taxon>Pseudomonadati</taxon>
        <taxon>Pseudomonadota</taxon>
        <taxon>Alphaproteobacteria</taxon>
        <taxon>Rhodospirillales</taxon>
        <taxon>Kiloniellaceae</taxon>
        <taxon>Kiloniella</taxon>
    </lineage>
</organism>
<dbReference type="InterPro" id="IPR006750">
    <property type="entry name" value="YdcZ"/>
</dbReference>
<dbReference type="PANTHER" id="PTHR34821:SF2">
    <property type="entry name" value="INNER MEMBRANE PROTEIN YDCZ"/>
    <property type="match status" value="1"/>
</dbReference>
<name>A0ABT4LNT1_9PROT</name>
<feature type="signal peptide" evidence="2">
    <location>
        <begin position="1"/>
        <end position="21"/>
    </location>
</feature>